<name>A0ABQ5S078_9CHLO</name>
<comment type="caution">
    <text evidence="2">The sequence shown here is derived from an EMBL/GenBank/DDBJ whole genome shotgun (WGS) entry which is preliminary data.</text>
</comment>
<evidence type="ECO:0000313" key="3">
    <source>
        <dbReference type="Proteomes" id="UP001165090"/>
    </source>
</evidence>
<gene>
    <name evidence="2" type="ORF">VaNZ11_006204</name>
</gene>
<proteinExistence type="predicted"/>
<feature type="compositionally biased region" description="Basic and acidic residues" evidence="1">
    <location>
        <begin position="164"/>
        <end position="178"/>
    </location>
</feature>
<evidence type="ECO:0000256" key="1">
    <source>
        <dbReference type="SAM" id="MobiDB-lite"/>
    </source>
</evidence>
<reference evidence="2 3" key="1">
    <citation type="journal article" date="2023" name="IScience">
        <title>Expanded male sex-determining region conserved during the evolution of homothallism in the green alga Volvox.</title>
        <authorList>
            <person name="Yamamoto K."/>
            <person name="Matsuzaki R."/>
            <person name="Mahakham W."/>
            <person name="Heman W."/>
            <person name="Sekimoto H."/>
            <person name="Kawachi M."/>
            <person name="Minakuchi Y."/>
            <person name="Toyoda A."/>
            <person name="Nozaki H."/>
        </authorList>
    </citation>
    <scope>NUCLEOTIDE SEQUENCE [LARGE SCALE GENOMIC DNA]</scope>
    <source>
        <strain evidence="2 3">NIES-4468</strain>
    </source>
</reference>
<feature type="region of interest" description="Disordered" evidence="1">
    <location>
        <begin position="242"/>
        <end position="273"/>
    </location>
</feature>
<keyword evidence="3" id="KW-1185">Reference proteome</keyword>
<organism evidence="2 3">
    <name type="scientific">Volvox africanus</name>
    <dbReference type="NCBI Taxonomy" id="51714"/>
    <lineage>
        <taxon>Eukaryota</taxon>
        <taxon>Viridiplantae</taxon>
        <taxon>Chlorophyta</taxon>
        <taxon>core chlorophytes</taxon>
        <taxon>Chlorophyceae</taxon>
        <taxon>CS clade</taxon>
        <taxon>Chlamydomonadales</taxon>
        <taxon>Volvocaceae</taxon>
        <taxon>Volvox</taxon>
    </lineage>
</organism>
<feature type="non-terminal residue" evidence="2">
    <location>
        <position position="444"/>
    </location>
</feature>
<feature type="compositionally biased region" description="Polar residues" evidence="1">
    <location>
        <begin position="123"/>
        <end position="138"/>
    </location>
</feature>
<feature type="region of interest" description="Disordered" evidence="1">
    <location>
        <begin position="118"/>
        <end position="220"/>
    </location>
</feature>
<evidence type="ECO:0000313" key="2">
    <source>
        <dbReference type="EMBL" id="GLI63297.1"/>
    </source>
</evidence>
<feature type="compositionally biased region" description="Polar residues" evidence="1">
    <location>
        <begin position="182"/>
        <end position="201"/>
    </location>
</feature>
<protein>
    <submittedName>
        <fullName evidence="2">Uncharacterized protein</fullName>
    </submittedName>
</protein>
<dbReference type="Proteomes" id="UP001165090">
    <property type="component" value="Unassembled WGS sequence"/>
</dbReference>
<feature type="compositionally biased region" description="Pro residues" evidence="1">
    <location>
        <begin position="249"/>
        <end position="260"/>
    </location>
</feature>
<accession>A0ABQ5S078</accession>
<dbReference type="EMBL" id="BSDZ01000015">
    <property type="protein sequence ID" value="GLI63297.1"/>
    <property type="molecule type" value="Genomic_DNA"/>
</dbReference>
<sequence>MLHARRQIIWIEDTTTLMPVQAAHNLAAIHYARDSRLKLQANGGKIPDGSDSDGGKDVKELSKWSTAHPMASVSSVLMQSVEPLEDFAAGVTELMPNPTAPSAAEVRLVLARRRMLDRERAQHAQTAAGNDTSSQAHQEQPRIPSGGGHGVVNQGMLTPNALVDKPRTKTVEFEDKPGKNLPQGTADTTGCQGVTESSPARDSSIAATAPPASELVQEASQDSRLVLPVLESLIALRRSRLTRPTQPAQQPPQSPHPPVRPSNMSINGGGGCGGTAAGDVATWYGASGTPSPGAAAKPTGAKTTRRFGANTVNTNANTNASGAAAAATAPPQLPLQSDLMTAQADEPAAAATPPASAAVGSSRPQMMFCGPNMMQPPTLSQFPGPFRSTRRWEVFLPDGPCGPPVSGVVGGAPVTPSGAFFSATARTTGASATATVGPGSSCRA</sequence>